<dbReference type="Gene3D" id="1.20.1420.30">
    <property type="entry name" value="NCX, central ion-binding region"/>
    <property type="match status" value="1"/>
</dbReference>
<dbReference type="InterPro" id="IPR004481">
    <property type="entry name" value="K/Na/Ca-exchanger"/>
</dbReference>
<dbReference type="GO" id="GO:0005886">
    <property type="term" value="C:plasma membrane"/>
    <property type="evidence" value="ECO:0007669"/>
    <property type="project" value="TreeGrafter"/>
</dbReference>
<reference evidence="7 8" key="1">
    <citation type="submission" date="2019-08" db="EMBL/GenBank/DDBJ databases">
        <title>In-depth cultivation of the pig gut microbiome towards novel bacterial diversity and tailored functional studies.</title>
        <authorList>
            <person name="Wylensek D."/>
            <person name="Hitch T.C.A."/>
            <person name="Clavel T."/>
        </authorList>
    </citation>
    <scope>NUCLEOTIDE SEQUENCE [LARGE SCALE GENOMIC DNA]</scope>
    <source>
        <strain evidence="7 8">LKV-178-WT-2G</strain>
    </source>
</reference>
<evidence type="ECO:0000313" key="8">
    <source>
        <dbReference type="Proteomes" id="UP000470082"/>
    </source>
</evidence>
<accession>A0A7X2N403</accession>
<sequence>MIIEFLLLLLGFILLTKGSDLFVDGASEFARYLHIPQLIIGLTIVAMGTSAPEAAVSIRSALENSADLSIGNIVGSNILNILIILGICSLIAFIPIEKSTTKKDIPFMIFSTALLMVFGYTDASLSWFEGFIFLIWFIVYLIYLYTHSKKEEEQKPSKSIFKILIFIILGLAFILLGSQFVVESATEIALYLGVDEKFIGLTIVSLGTSLPELFTSFMATRKGNAGIAIGNIVGSNIFNILFILGFTSLLTPIPFQSSFLIDTFICILTGIVLWIYAYKNNGLNKKSGILMLVCYGLYFLYLL</sequence>
<name>A0A7X2N403_9FIRM</name>
<dbReference type="InterPro" id="IPR004837">
    <property type="entry name" value="NaCa_Exmemb"/>
</dbReference>
<feature type="domain" description="Sodium/calcium exchanger membrane region" evidence="6">
    <location>
        <begin position="163"/>
        <end position="302"/>
    </location>
</feature>
<dbReference type="Pfam" id="PF01699">
    <property type="entry name" value="Na_Ca_ex"/>
    <property type="match status" value="2"/>
</dbReference>
<dbReference type="InterPro" id="IPR044880">
    <property type="entry name" value="NCX_ion-bd_dom_sf"/>
</dbReference>
<dbReference type="PANTHER" id="PTHR10846:SF8">
    <property type="entry name" value="INNER MEMBRANE PROTEIN YRBG"/>
    <property type="match status" value="1"/>
</dbReference>
<feature type="transmembrane region" description="Helical" evidence="5">
    <location>
        <begin position="198"/>
        <end position="220"/>
    </location>
</feature>
<evidence type="ECO:0000256" key="2">
    <source>
        <dbReference type="ARBA" id="ARBA00022692"/>
    </source>
</evidence>
<dbReference type="GO" id="GO:0006874">
    <property type="term" value="P:intracellular calcium ion homeostasis"/>
    <property type="evidence" value="ECO:0007669"/>
    <property type="project" value="TreeGrafter"/>
</dbReference>
<keyword evidence="3 5" id="KW-1133">Transmembrane helix</keyword>
<evidence type="ECO:0000313" key="7">
    <source>
        <dbReference type="EMBL" id="MSS02053.1"/>
    </source>
</evidence>
<proteinExistence type="predicted"/>
<dbReference type="NCBIfam" id="TIGR00367">
    <property type="entry name" value="calcium/sodium antiporter"/>
    <property type="match status" value="1"/>
</dbReference>
<gene>
    <name evidence="7" type="ORF">FYJ50_08120</name>
</gene>
<feature type="transmembrane region" description="Helical" evidence="5">
    <location>
        <begin position="127"/>
        <end position="147"/>
    </location>
</feature>
<feature type="domain" description="Sodium/calcium exchanger membrane region" evidence="6">
    <location>
        <begin position="5"/>
        <end position="145"/>
    </location>
</feature>
<dbReference type="GO" id="GO:0008273">
    <property type="term" value="F:calcium, potassium:sodium antiporter activity"/>
    <property type="evidence" value="ECO:0007669"/>
    <property type="project" value="TreeGrafter"/>
</dbReference>
<feature type="transmembrane region" description="Helical" evidence="5">
    <location>
        <begin position="73"/>
        <end position="93"/>
    </location>
</feature>
<feature type="transmembrane region" description="Helical" evidence="5">
    <location>
        <begin position="259"/>
        <end position="276"/>
    </location>
</feature>
<dbReference type="AlphaFoldDB" id="A0A7X2N403"/>
<dbReference type="GO" id="GO:0005262">
    <property type="term" value="F:calcium channel activity"/>
    <property type="evidence" value="ECO:0007669"/>
    <property type="project" value="TreeGrafter"/>
</dbReference>
<evidence type="ECO:0000256" key="5">
    <source>
        <dbReference type="SAM" id="Phobius"/>
    </source>
</evidence>
<protein>
    <submittedName>
        <fullName evidence="7">Calcium/sodium antiporter</fullName>
    </submittedName>
</protein>
<keyword evidence="4 5" id="KW-0472">Membrane</keyword>
<feature type="transmembrane region" description="Helical" evidence="5">
    <location>
        <begin position="283"/>
        <end position="301"/>
    </location>
</feature>
<organism evidence="7 8">
    <name type="scientific">Floccifex porci</name>
    <dbReference type="NCBI Taxonomy" id="2606629"/>
    <lineage>
        <taxon>Bacteria</taxon>
        <taxon>Bacillati</taxon>
        <taxon>Bacillota</taxon>
        <taxon>Erysipelotrichia</taxon>
        <taxon>Erysipelotrichales</taxon>
        <taxon>Erysipelotrichaceae</taxon>
        <taxon>Floccifex</taxon>
    </lineage>
</organism>
<comment type="caution">
    <text evidence="7">The sequence shown here is derived from an EMBL/GenBank/DDBJ whole genome shotgun (WGS) entry which is preliminary data.</text>
</comment>
<dbReference type="RefSeq" id="WP_154460904.1">
    <property type="nucleotide sequence ID" value="NZ_JAQYTQ010000074.1"/>
</dbReference>
<comment type="subcellular location">
    <subcellularLocation>
        <location evidence="1">Membrane</location>
        <topology evidence="1">Multi-pass membrane protein</topology>
    </subcellularLocation>
</comment>
<dbReference type="PANTHER" id="PTHR10846">
    <property type="entry name" value="SODIUM/POTASSIUM/CALCIUM EXCHANGER"/>
    <property type="match status" value="1"/>
</dbReference>
<keyword evidence="2 5" id="KW-0812">Transmembrane</keyword>
<evidence type="ECO:0000256" key="1">
    <source>
        <dbReference type="ARBA" id="ARBA00004141"/>
    </source>
</evidence>
<dbReference type="Proteomes" id="UP000470082">
    <property type="component" value="Unassembled WGS sequence"/>
</dbReference>
<evidence type="ECO:0000256" key="4">
    <source>
        <dbReference type="ARBA" id="ARBA00023136"/>
    </source>
</evidence>
<feature type="transmembrane region" description="Helical" evidence="5">
    <location>
        <begin position="159"/>
        <end position="178"/>
    </location>
</feature>
<feature type="transmembrane region" description="Helical" evidence="5">
    <location>
        <begin position="232"/>
        <end position="253"/>
    </location>
</feature>
<evidence type="ECO:0000259" key="6">
    <source>
        <dbReference type="Pfam" id="PF01699"/>
    </source>
</evidence>
<keyword evidence="8" id="KW-1185">Reference proteome</keyword>
<evidence type="ECO:0000256" key="3">
    <source>
        <dbReference type="ARBA" id="ARBA00022989"/>
    </source>
</evidence>
<dbReference type="EMBL" id="VUMM01000019">
    <property type="protein sequence ID" value="MSS02053.1"/>
    <property type="molecule type" value="Genomic_DNA"/>
</dbReference>